<keyword evidence="3" id="KW-1185">Reference proteome</keyword>
<evidence type="ECO:0000313" key="3">
    <source>
        <dbReference type="Proteomes" id="UP000279284"/>
    </source>
</evidence>
<dbReference type="Pfam" id="PF05593">
    <property type="entry name" value="RHS_repeat"/>
    <property type="match status" value="2"/>
</dbReference>
<dbReference type="InterPro" id="IPR031325">
    <property type="entry name" value="RHS_repeat"/>
</dbReference>
<organism evidence="2 3">
    <name type="scientific">Neisseria canis</name>
    <dbReference type="NCBI Taxonomy" id="493"/>
    <lineage>
        <taxon>Bacteria</taxon>
        <taxon>Pseudomonadati</taxon>
        <taxon>Pseudomonadota</taxon>
        <taxon>Betaproteobacteria</taxon>
        <taxon>Neisseriales</taxon>
        <taxon>Neisseriaceae</taxon>
        <taxon>Neisseria</taxon>
    </lineage>
</organism>
<feature type="domain" description="RHS protein conserved region" evidence="1">
    <location>
        <begin position="318"/>
        <end position="353"/>
    </location>
</feature>
<dbReference type="Pfam" id="PF03527">
    <property type="entry name" value="RHS"/>
    <property type="match status" value="1"/>
</dbReference>
<sequence>MQRLHIAESLLGKERFRPLSEPIRLDILQPHNSEGEKVTEYRYDILGNRTQTILPTGETLNYLYYGSGHLHHINLDGDTITDIERDDLHRPVSRSAGKLHTRLISDPLGRLKEQLVQLEAPGGKATEPKGLIKRRYHYDTNGNLVQTEDRHHGNKDYAYDPLGRITRAGDERFAFDPAHNISGDGVKVAGNRLTDYNGIHYVYDPLGNLSERHNHATGESQYYRYDADNQLTEARIEQEGRRSEHWHYRYDALGRRVSKQNAHNQTETRFLWEGSRLLQEYGDKATYTYVYTEQGSYEPLAQIVQTANRDGGKADRQILYYHNDQIGIPREMTDAEGNIVWRGEYGGWGKLNNAERECEPERRRASTVPIAEPVCGCRDGSALQLLPLLRSALRAVYAAGSDRVVGRG</sequence>
<reference evidence="2 3" key="1">
    <citation type="submission" date="2018-12" db="EMBL/GenBank/DDBJ databases">
        <authorList>
            <consortium name="Pathogen Informatics"/>
        </authorList>
    </citation>
    <scope>NUCLEOTIDE SEQUENCE [LARGE SCALE GENOMIC DNA]</scope>
    <source>
        <strain evidence="2 3">NCTC10296</strain>
    </source>
</reference>
<gene>
    <name evidence="2" type="ORF">NCTC10296_00863</name>
</gene>
<dbReference type="InterPro" id="IPR050708">
    <property type="entry name" value="T6SS_VgrG/RHS"/>
</dbReference>
<accession>A0A3S4NHC9</accession>
<dbReference type="AlphaFoldDB" id="A0A3S4NHC9"/>
<dbReference type="NCBIfam" id="TIGR01643">
    <property type="entry name" value="YD_repeat_2x"/>
    <property type="match status" value="1"/>
</dbReference>
<dbReference type="InterPro" id="IPR001826">
    <property type="entry name" value="RHS"/>
</dbReference>
<evidence type="ECO:0000259" key="1">
    <source>
        <dbReference type="Pfam" id="PF03527"/>
    </source>
</evidence>
<dbReference type="PANTHER" id="PTHR32305:SF15">
    <property type="entry name" value="PROTEIN RHSA-RELATED"/>
    <property type="match status" value="1"/>
</dbReference>
<dbReference type="STRING" id="493.BWD07_12245"/>
<evidence type="ECO:0000313" key="2">
    <source>
        <dbReference type="EMBL" id="VEF00455.1"/>
    </source>
</evidence>
<dbReference type="PANTHER" id="PTHR32305">
    <property type="match status" value="1"/>
</dbReference>
<dbReference type="KEGG" id="nci:NCTC10296_00863"/>
<dbReference type="InterPro" id="IPR006530">
    <property type="entry name" value="YD"/>
</dbReference>
<protein>
    <submittedName>
        <fullName evidence="2">Uncharacterized conserved protein</fullName>
    </submittedName>
</protein>
<dbReference type="EMBL" id="LR134313">
    <property type="protein sequence ID" value="VEF00455.1"/>
    <property type="molecule type" value="Genomic_DNA"/>
</dbReference>
<dbReference type="RefSeq" id="WP_232001347.1">
    <property type="nucleotide sequence ID" value="NZ_LR134313.1"/>
</dbReference>
<dbReference type="Gene3D" id="2.180.10.10">
    <property type="entry name" value="RHS repeat-associated core"/>
    <property type="match status" value="1"/>
</dbReference>
<proteinExistence type="predicted"/>
<dbReference type="Proteomes" id="UP000279284">
    <property type="component" value="Chromosome"/>
</dbReference>
<name>A0A3S4NHC9_9NEIS</name>